<keyword evidence="2" id="KW-0472">Membrane</keyword>
<evidence type="ECO:0000313" key="6">
    <source>
        <dbReference type="Proteomes" id="UP001431235"/>
    </source>
</evidence>
<name>A0ABT0SFA1_9GAMM</name>
<protein>
    <submittedName>
        <fullName evidence="5">Efflux transporter outer membrane subunit</fullName>
    </submittedName>
</protein>
<organism evidence="5 6">
    <name type="scientific">Stenotrophomonas mori</name>
    <dbReference type="NCBI Taxonomy" id="2871096"/>
    <lineage>
        <taxon>Bacteria</taxon>
        <taxon>Pseudomonadati</taxon>
        <taxon>Pseudomonadota</taxon>
        <taxon>Gammaproteobacteria</taxon>
        <taxon>Lysobacterales</taxon>
        <taxon>Lysobacteraceae</taxon>
        <taxon>Stenotrophomonas</taxon>
    </lineage>
</organism>
<dbReference type="Pfam" id="PF02321">
    <property type="entry name" value="OEP"/>
    <property type="match status" value="2"/>
</dbReference>
<dbReference type="PANTHER" id="PTHR30203">
    <property type="entry name" value="OUTER MEMBRANE CATION EFFLUX PROTEIN"/>
    <property type="match status" value="1"/>
</dbReference>
<keyword evidence="2" id="KW-0732">Signal</keyword>
<keyword evidence="6" id="KW-1185">Reference proteome</keyword>
<proteinExistence type="inferred from homology"/>
<dbReference type="NCBIfam" id="TIGR01845">
    <property type="entry name" value="outer_NodT"/>
    <property type="match status" value="1"/>
</dbReference>
<comment type="caution">
    <text evidence="5">The sequence shown here is derived from an EMBL/GenBank/DDBJ whole genome shotgun (WGS) entry which is preliminary data.</text>
</comment>
<comment type="similarity">
    <text evidence="1 2">Belongs to the outer membrane factor (OMF) (TC 1.B.17) family.</text>
</comment>
<keyword evidence="3" id="KW-0175">Coiled coil</keyword>
<evidence type="ECO:0000313" key="5">
    <source>
        <dbReference type="EMBL" id="MCL7713758.1"/>
    </source>
</evidence>
<evidence type="ECO:0000256" key="1">
    <source>
        <dbReference type="ARBA" id="ARBA00007613"/>
    </source>
</evidence>
<accession>A0ABT0SFA1</accession>
<evidence type="ECO:0000256" key="4">
    <source>
        <dbReference type="SAM" id="MobiDB-lite"/>
    </source>
</evidence>
<comment type="subcellular location">
    <subcellularLocation>
        <location evidence="2">Cell outer membrane</location>
        <topology evidence="2">Lipid-anchor</topology>
    </subcellularLocation>
</comment>
<dbReference type="RefSeq" id="WP_425603823.1">
    <property type="nucleotide sequence ID" value="NZ_JAIKTS010000001.1"/>
</dbReference>
<gene>
    <name evidence="5" type="ORF">K5L01_03660</name>
</gene>
<dbReference type="PROSITE" id="PS51257">
    <property type="entry name" value="PROKAR_LIPOPROTEIN"/>
    <property type="match status" value="1"/>
</dbReference>
<feature type="coiled-coil region" evidence="3">
    <location>
        <begin position="146"/>
        <end position="208"/>
    </location>
</feature>
<dbReference type="Proteomes" id="UP001431235">
    <property type="component" value="Unassembled WGS sequence"/>
</dbReference>
<dbReference type="EMBL" id="JAIKTS010000001">
    <property type="protein sequence ID" value="MCL7713758.1"/>
    <property type="molecule type" value="Genomic_DNA"/>
</dbReference>
<dbReference type="SUPFAM" id="SSF56954">
    <property type="entry name" value="Outer membrane efflux proteins (OEP)"/>
    <property type="match status" value="1"/>
</dbReference>
<feature type="signal peptide" evidence="2">
    <location>
        <begin position="1"/>
        <end position="26"/>
    </location>
</feature>
<evidence type="ECO:0000256" key="2">
    <source>
        <dbReference type="RuleBase" id="RU362097"/>
    </source>
</evidence>
<dbReference type="InterPro" id="IPR003423">
    <property type="entry name" value="OMP_efflux"/>
</dbReference>
<reference evidence="5 6" key="1">
    <citation type="submission" date="2021-08" db="EMBL/GenBank/DDBJ databases">
        <title>Novel members of of the genus Stenotrophomonas from differernt environment.</title>
        <authorList>
            <person name="Deng Y."/>
        </authorList>
    </citation>
    <scope>NUCLEOTIDE SEQUENCE [LARGE SCALE GENOMIC DNA]</scope>
    <source>
        <strain evidence="5 6">CPCC 101365</strain>
    </source>
</reference>
<dbReference type="InterPro" id="IPR010131">
    <property type="entry name" value="MdtP/NodT-like"/>
</dbReference>
<feature type="region of interest" description="Disordered" evidence="4">
    <location>
        <begin position="110"/>
        <end position="130"/>
    </location>
</feature>
<evidence type="ECO:0000256" key="3">
    <source>
        <dbReference type="SAM" id="Coils"/>
    </source>
</evidence>
<sequence length="487" mass="52127">MNSRTDDKRALAARGLAAAAASLLLAGCITVGPDYQAPAPAPVVLQAAAAPVYSPQSPVASWWAQFDDPVLEQLVHAALSDNLDLKSALARVREARAVFVERRLDQAPHVTAAGSRERRTGPEPVPDGTRISRQTYQLGFDAAWELDLFGRQRRAAEAAHADLEAEWASLIDAQVLVAAEVARNYFELRGAQKRLAVAERTLHNLRDTQRLTETRWTLGAGSEQDVQSSRARLKAIEADLPQLDMAQVSSRHRLAVLLGQRPGTLDELLQPRPLAAFAKALPIGDTRDLLRRRADVRAAERRLAAATARVGVATAELFPRLTLTGFVGFLGGDANGLVNGGNKAWALTPSLSWAAFDYGSVRARLRARHAQADGVAAEYEKTVLLALEDAENALARYARQQARLLALAGQAQAAQRAETLAGIRYREGASDFLALLDAQRTQLAADDALALGEAELNVAVVAVYKALGGWGQAPAAPSVAAADAPEP</sequence>
<keyword evidence="2" id="KW-0564">Palmitate</keyword>
<keyword evidence="2" id="KW-1134">Transmembrane beta strand</keyword>
<keyword evidence="2" id="KW-0812">Transmembrane</keyword>
<dbReference type="Gene3D" id="1.20.1600.10">
    <property type="entry name" value="Outer membrane efflux proteins (OEP)"/>
    <property type="match status" value="1"/>
</dbReference>
<dbReference type="PANTHER" id="PTHR30203:SF25">
    <property type="entry name" value="OUTER MEMBRANE PROTEIN-RELATED"/>
    <property type="match status" value="1"/>
</dbReference>
<keyword evidence="2" id="KW-0449">Lipoprotein</keyword>
<dbReference type="Gene3D" id="2.20.200.10">
    <property type="entry name" value="Outer membrane efflux proteins (OEP)"/>
    <property type="match status" value="1"/>
</dbReference>
<feature type="chain" id="PRO_5044962720" evidence="2">
    <location>
        <begin position="27"/>
        <end position="487"/>
    </location>
</feature>